<keyword evidence="6" id="KW-0158">Chromosome</keyword>
<dbReference type="OrthoDB" id="5516652at2759"/>
<dbReference type="GO" id="GO:0008608">
    <property type="term" value="P:attachment of spindle microtubules to kinetochore"/>
    <property type="evidence" value="ECO:0007669"/>
    <property type="project" value="InterPro"/>
</dbReference>
<dbReference type="PANTHER" id="PTHR28222:SF1">
    <property type="entry name" value="DASH COMPLEX SUBUNIT DAD4"/>
    <property type="match status" value="1"/>
</dbReference>
<dbReference type="GO" id="GO:0005874">
    <property type="term" value="C:microtubule"/>
    <property type="evidence" value="ECO:0007669"/>
    <property type="project" value="UniProtKB-KW"/>
</dbReference>
<evidence type="ECO:0000256" key="14">
    <source>
        <dbReference type="ARBA" id="ARBA00023306"/>
    </source>
</evidence>
<evidence type="ECO:0000256" key="4">
    <source>
        <dbReference type="ARBA" id="ARBA00009754"/>
    </source>
</evidence>
<evidence type="ECO:0000256" key="7">
    <source>
        <dbReference type="ARBA" id="ARBA00022490"/>
    </source>
</evidence>
<evidence type="ECO:0000256" key="11">
    <source>
        <dbReference type="ARBA" id="ARBA00022838"/>
    </source>
</evidence>
<evidence type="ECO:0000256" key="1">
    <source>
        <dbReference type="ARBA" id="ARBA00004123"/>
    </source>
</evidence>
<keyword evidence="18" id="KW-1185">Reference proteome</keyword>
<gene>
    <name evidence="17" type="ORF">I313_00464</name>
</gene>
<dbReference type="HOGENOM" id="CLU_177920_1_1_1"/>
<evidence type="ECO:0000256" key="8">
    <source>
        <dbReference type="ARBA" id="ARBA00022618"/>
    </source>
</evidence>
<comment type="subcellular location">
    <subcellularLocation>
        <location evidence="3">Chromosome</location>
        <location evidence="3">Centromere</location>
        <location evidence="3">Kinetochore</location>
    </subcellularLocation>
    <subcellularLocation>
        <location evidence="2">Cytoplasm</location>
        <location evidence="2">Cytoskeleton</location>
        <location evidence="2">Spindle</location>
    </subcellularLocation>
    <subcellularLocation>
        <location evidence="1">Nucleus</location>
    </subcellularLocation>
</comment>
<protein>
    <recommendedName>
        <fullName evidence="5">DASH complex subunit DAD4</fullName>
    </recommendedName>
    <alternativeName>
        <fullName evidence="16">Outer kinetochore protein DAD4</fullName>
    </alternativeName>
</protein>
<keyword evidence="8" id="KW-0132">Cell division</keyword>
<evidence type="ECO:0000313" key="17">
    <source>
        <dbReference type="EMBL" id="KIR43622.1"/>
    </source>
</evidence>
<keyword evidence="15" id="KW-0137">Centromere</keyword>
<dbReference type="Pfam" id="PF08650">
    <property type="entry name" value="DASH_Dad4"/>
    <property type="match status" value="1"/>
</dbReference>
<evidence type="ECO:0000256" key="3">
    <source>
        <dbReference type="ARBA" id="ARBA00004629"/>
    </source>
</evidence>
<reference evidence="17 18" key="1">
    <citation type="submission" date="2015-01" db="EMBL/GenBank/DDBJ databases">
        <title>The Genome Sequence of Cryptococcus gattii Ram5.</title>
        <authorList>
            <consortium name="The Broad Institute Genomics Platform"/>
            <person name="Cuomo C."/>
            <person name="Litvintseva A."/>
            <person name="Chen Y."/>
            <person name="Heitman J."/>
            <person name="Sun S."/>
            <person name="Springer D."/>
            <person name="Dromer F."/>
            <person name="Young S."/>
            <person name="Zeng Q."/>
            <person name="Gargeya S."/>
            <person name="Abouelleil A."/>
            <person name="Alvarado L."/>
            <person name="Chapman S.B."/>
            <person name="Gainer-Dewar J."/>
            <person name="Goldberg J."/>
            <person name="Griggs A."/>
            <person name="Gujja S."/>
            <person name="Hansen M."/>
            <person name="Howarth C."/>
            <person name="Imamovic A."/>
            <person name="Larimer J."/>
            <person name="Murphy C."/>
            <person name="Naylor J."/>
            <person name="Pearson M."/>
            <person name="Priest M."/>
            <person name="Roberts A."/>
            <person name="Saif S."/>
            <person name="Shea T."/>
            <person name="Sykes S."/>
            <person name="Wortman J."/>
            <person name="Nusbaum C."/>
            <person name="Birren B."/>
        </authorList>
    </citation>
    <scope>NUCLEOTIDE SEQUENCE [LARGE SCALE GENOMIC DNA]</scope>
    <source>
        <strain evidence="17 18">Ram5</strain>
    </source>
</reference>
<dbReference type="InterPro" id="IPR013959">
    <property type="entry name" value="DASH_Dad4"/>
</dbReference>
<evidence type="ECO:0000256" key="6">
    <source>
        <dbReference type="ARBA" id="ARBA00022454"/>
    </source>
</evidence>
<proteinExistence type="inferred from homology"/>
<evidence type="ECO:0000256" key="15">
    <source>
        <dbReference type="ARBA" id="ARBA00023328"/>
    </source>
</evidence>
<dbReference type="AlphaFoldDB" id="A0A0D0TC34"/>
<keyword evidence="12" id="KW-0206">Cytoskeleton</keyword>
<evidence type="ECO:0000256" key="16">
    <source>
        <dbReference type="ARBA" id="ARBA00030569"/>
    </source>
</evidence>
<keyword evidence="7" id="KW-0963">Cytoplasm</keyword>
<evidence type="ECO:0000313" key="18">
    <source>
        <dbReference type="Proteomes" id="UP000053392"/>
    </source>
</evidence>
<dbReference type="GO" id="GO:0042729">
    <property type="term" value="C:DASH complex"/>
    <property type="evidence" value="ECO:0007669"/>
    <property type="project" value="InterPro"/>
</dbReference>
<evidence type="ECO:0000256" key="13">
    <source>
        <dbReference type="ARBA" id="ARBA00023242"/>
    </source>
</evidence>
<keyword evidence="10" id="KW-0498">Mitosis</keyword>
<keyword evidence="14" id="KW-0131">Cell cycle</keyword>
<dbReference type="GO" id="GO:0051301">
    <property type="term" value="P:cell division"/>
    <property type="evidence" value="ECO:0007669"/>
    <property type="project" value="UniProtKB-KW"/>
</dbReference>
<keyword evidence="9" id="KW-0493">Microtubule</keyword>
<organism evidence="17 18">
    <name type="scientific">Cryptococcus deuterogattii Ram5</name>
    <dbReference type="NCBI Taxonomy" id="1296110"/>
    <lineage>
        <taxon>Eukaryota</taxon>
        <taxon>Fungi</taxon>
        <taxon>Dikarya</taxon>
        <taxon>Basidiomycota</taxon>
        <taxon>Agaricomycotina</taxon>
        <taxon>Tremellomycetes</taxon>
        <taxon>Tremellales</taxon>
        <taxon>Cryptococcaceae</taxon>
        <taxon>Cryptococcus</taxon>
        <taxon>Cryptococcus gattii species complex</taxon>
    </lineage>
</organism>
<evidence type="ECO:0000256" key="12">
    <source>
        <dbReference type="ARBA" id="ARBA00023212"/>
    </source>
</evidence>
<dbReference type="PANTHER" id="PTHR28222">
    <property type="entry name" value="DASH COMPLEX SUBUNIT DAD4"/>
    <property type="match status" value="1"/>
</dbReference>
<dbReference type="EMBL" id="KN847896">
    <property type="protein sequence ID" value="KIR43622.1"/>
    <property type="molecule type" value="Genomic_DNA"/>
</dbReference>
<dbReference type="GO" id="GO:0072686">
    <property type="term" value="C:mitotic spindle"/>
    <property type="evidence" value="ECO:0007669"/>
    <property type="project" value="InterPro"/>
</dbReference>
<dbReference type="Proteomes" id="UP000053392">
    <property type="component" value="Unassembled WGS sequence"/>
</dbReference>
<accession>A0A0D0TC34</accession>
<evidence type="ECO:0000256" key="9">
    <source>
        <dbReference type="ARBA" id="ARBA00022701"/>
    </source>
</evidence>
<name>A0A0D0TC34_9TREE</name>
<keyword evidence="13" id="KW-0539">Nucleus</keyword>
<evidence type="ECO:0000256" key="10">
    <source>
        <dbReference type="ARBA" id="ARBA00022776"/>
    </source>
</evidence>
<keyword evidence="11" id="KW-0995">Kinetochore</keyword>
<evidence type="ECO:0000256" key="5">
    <source>
        <dbReference type="ARBA" id="ARBA00020259"/>
    </source>
</evidence>
<comment type="similarity">
    <text evidence="4">Belongs to the DASH complex DAD4 family.</text>
</comment>
<sequence>MENPHEAEQAVLLERIIKNVDKSNEAIMELNHCLKEYLDSAGAIHITSQLFSNYSRNVLYNLETVNKLPKPV</sequence>
<evidence type="ECO:0000256" key="2">
    <source>
        <dbReference type="ARBA" id="ARBA00004186"/>
    </source>
</evidence>